<keyword evidence="2" id="KW-1185">Reference proteome</keyword>
<organism evidence="1 2">
    <name type="scientific">Steinernema carpocapsae</name>
    <name type="common">Entomopathogenic nematode</name>
    <dbReference type="NCBI Taxonomy" id="34508"/>
    <lineage>
        <taxon>Eukaryota</taxon>
        <taxon>Metazoa</taxon>
        <taxon>Ecdysozoa</taxon>
        <taxon>Nematoda</taxon>
        <taxon>Chromadorea</taxon>
        <taxon>Rhabditida</taxon>
        <taxon>Tylenchina</taxon>
        <taxon>Panagrolaimomorpha</taxon>
        <taxon>Strongyloidoidea</taxon>
        <taxon>Steinernematidae</taxon>
        <taxon>Steinernema</taxon>
    </lineage>
</organism>
<reference evidence="1 2" key="2">
    <citation type="journal article" date="2019" name="G3 (Bethesda)">
        <title>Hybrid Assembly of the Genome of the Entomopathogenic Nematode Steinernema carpocapsae Identifies the X-Chromosome.</title>
        <authorList>
            <person name="Serra L."/>
            <person name="Macchietto M."/>
            <person name="Macias-Munoz A."/>
            <person name="McGill C.J."/>
            <person name="Rodriguez I.M."/>
            <person name="Rodriguez B."/>
            <person name="Murad R."/>
            <person name="Mortazavi A."/>
        </authorList>
    </citation>
    <scope>NUCLEOTIDE SEQUENCE [LARGE SCALE GENOMIC DNA]</scope>
    <source>
        <strain evidence="1 2">ALL</strain>
    </source>
</reference>
<reference evidence="1 2" key="1">
    <citation type="journal article" date="2015" name="Genome Biol.">
        <title>Comparative genomics of Steinernema reveals deeply conserved gene regulatory networks.</title>
        <authorList>
            <person name="Dillman A.R."/>
            <person name="Macchietto M."/>
            <person name="Porter C.F."/>
            <person name="Rogers A."/>
            <person name="Williams B."/>
            <person name="Antoshechkin I."/>
            <person name="Lee M.M."/>
            <person name="Goodwin Z."/>
            <person name="Lu X."/>
            <person name="Lewis E.E."/>
            <person name="Goodrich-Blair H."/>
            <person name="Stock S.P."/>
            <person name="Adams B.J."/>
            <person name="Sternberg P.W."/>
            <person name="Mortazavi A."/>
        </authorList>
    </citation>
    <scope>NUCLEOTIDE SEQUENCE [LARGE SCALE GENOMIC DNA]</scope>
    <source>
        <strain evidence="1 2">ALL</strain>
    </source>
</reference>
<evidence type="ECO:0000313" key="1">
    <source>
        <dbReference type="EMBL" id="TKR70796.1"/>
    </source>
</evidence>
<dbReference type="EMBL" id="AZBU02000007">
    <property type="protein sequence ID" value="TKR70796.1"/>
    <property type="molecule type" value="Genomic_DNA"/>
</dbReference>
<proteinExistence type="predicted"/>
<gene>
    <name evidence="1" type="ORF">L596_022773</name>
</gene>
<comment type="caution">
    <text evidence="1">The sequence shown here is derived from an EMBL/GenBank/DDBJ whole genome shotgun (WGS) entry which is preliminary data.</text>
</comment>
<protein>
    <submittedName>
        <fullName evidence="1">Uncharacterized protein</fullName>
    </submittedName>
</protein>
<accession>A0A4U5MMP3</accession>
<sequence>MVSLIVSFRFWTSLECLMVLNRSISSRKLQYLLRKLRMLDLQILRKRVLIFHAYIGQVDFAIRVGRSGVEAVKETAYSAKTAIAVFF</sequence>
<dbReference type="AlphaFoldDB" id="A0A4U5MMP3"/>
<evidence type="ECO:0000313" key="2">
    <source>
        <dbReference type="Proteomes" id="UP000298663"/>
    </source>
</evidence>
<name>A0A4U5MMP3_STECR</name>
<dbReference type="Proteomes" id="UP000298663">
    <property type="component" value="Unassembled WGS sequence"/>
</dbReference>